<dbReference type="PANTHER" id="PTHR24250">
    <property type="entry name" value="CHYMOTRYPSIN-RELATED"/>
    <property type="match status" value="1"/>
</dbReference>
<evidence type="ECO:0000259" key="2">
    <source>
        <dbReference type="PROSITE" id="PS50240"/>
    </source>
</evidence>
<sequence length="550" mass="55885">MRKDVRMSAPRPRAAWITTTVATTLAGGLLATGAASAVVGIPGTSGQHAYTARVNVGEGDTARGCSGVLVGADWVLSAASCFADKPGDVLPAGKPKLKATATLGTTVLEVTELVPRTDRDAVLAKLAKPVTGIVPAKVASAAPAQGANLMLAGFGRTKTEWVPGKLHTGAFTLASTGAASYALNSKGGTTDTVCQGDAGGPVLNGQGEITALASRSWQGGCLGTAATETRTNAIAARVDDLRDWIDTNRARASGWKTQAFVQAGSSVYQAVRLPDGSWTGFSDLQAKVASLGGVRSSAVAGVNGDTHVLAISNSAGLYHTVRRENGSWDGFGDVFSAAGTLGKLTQVSAVSIGYELHVVAVADGKALHTVRNAAGEWTPFRDVTSGSVANVTAAATASVRGELQVGIVSGGKAYHSIRQTNGNWLGWGNVAQAAGATGPITSIGMAGSGDETHFVIAADAGTRQYHTIRNFNGTWSAFGELKDVLGTVTAKSVSAATVNGEIQVTATTADGKLLHTTRHANRTWDAPVTVPLLGLPAAPGSLATTATYTG</sequence>
<keyword evidence="1" id="KW-1015">Disulfide bond</keyword>
<gene>
    <name evidence="3" type="ORF">CP968_00170</name>
</gene>
<dbReference type="InterPro" id="IPR043504">
    <property type="entry name" value="Peptidase_S1_PA_chymotrypsin"/>
</dbReference>
<organism evidence="3 4">
    <name type="scientific">Streptomyces subrutilus</name>
    <dbReference type="NCBI Taxonomy" id="36818"/>
    <lineage>
        <taxon>Bacteria</taxon>
        <taxon>Bacillati</taxon>
        <taxon>Actinomycetota</taxon>
        <taxon>Actinomycetes</taxon>
        <taxon>Kitasatosporales</taxon>
        <taxon>Streptomycetaceae</taxon>
        <taxon>Streptomyces</taxon>
    </lineage>
</organism>
<dbReference type="GO" id="GO:0004252">
    <property type="term" value="F:serine-type endopeptidase activity"/>
    <property type="evidence" value="ECO:0007669"/>
    <property type="project" value="InterPro"/>
</dbReference>
<dbReference type="PROSITE" id="PS50240">
    <property type="entry name" value="TRYPSIN_DOM"/>
    <property type="match status" value="1"/>
</dbReference>
<name>A0A5P2UHL4_9ACTN</name>
<dbReference type="PANTHER" id="PTHR24250:SF50">
    <property type="entry name" value="PEPTIDASE S1 DOMAIN-CONTAINING PROTEIN"/>
    <property type="match status" value="1"/>
</dbReference>
<dbReference type="InterPro" id="IPR001254">
    <property type="entry name" value="Trypsin_dom"/>
</dbReference>
<dbReference type="InterPro" id="IPR009003">
    <property type="entry name" value="Peptidase_S1_PA"/>
</dbReference>
<protein>
    <submittedName>
        <fullName evidence="3">S1 family peptidase</fullName>
    </submittedName>
</protein>
<evidence type="ECO:0000313" key="4">
    <source>
        <dbReference type="Proteomes" id="UP000326831"/>
    </source>
</evidence>
<dbReference type="EMBL" id="CP023701">
    <property type="protein sequence ID" value="QEU76944.1"/>
    <property type="molecule type" value="Genomic_DNA"/>
</dbReference>
<dbReference type="Proteomes" id="UP000326831">
    <property type="component" value="Chromosome"/>
</dbReference>
<dbReference type="PRINTS" id="PR00722">
    <property type="entry name" value="CHYMOTRYPSIN"/>
</dbReference>
<evidence type="ECO:0000256" key="1">
    <source>
        <dbReference type="ARBA" id="ARBA00023157"/>
    </source>
</evidence>
<dbReference type="GO" id="GO:0006508">
    <property type="term" value="P:proteolysis"/>
    <property type="evidence" value="ECO:0007669"/>
    <property type="project" value="InterPro"/>
</dbReference>
<feature type="domain" description="Peptidase S1" evidence="2">
    <location>
        <begin position="25"/>
        <end position="250"/>
    </location>
</feature>
<dbReference type="KEGG" id="ssub:CP968_00170"/>
<dbReference type="Gene3D" id="2.40.10.10">
    <property type="entry name" value="Trypsin-like serine proteases"/>
    <property type="match status" value="1"/>
</dbReference>
<accession>A0A5P2UHL4</accession>
<reference evidence="3 4" key="1">
    <citation type="submission" date="2017-09" db="EMBL/GenBank/DDBJ databases">
        <authorList>
            <person name="Lee N."/>
            <person name="Cho B.-K."/>
        </authorList>
    </citation>
    <scope>NUCLEOTIDE SEQUENCE [LARGE SCALE GENOMIC DNA]</scope>
    <source>
        <strain evidence="3 4">ATCC 27467</strain>
    </source>
</reference>
<dbReference type="Pfam" id="PF00089">
    <property type="entry name" value="Trypsin"/>
    <property type="match status" value="1"/>
</dbReference>
<proteinExistence type="predicted"/>
<dbReference type="AlphaFoldDB" id="A0A5P2UHL4"/>
<dbReference type="SUPFAM" id="SSF89372">
    <property type="entry name" value="Fucose-specific lectin"/>
    <property type="match status" value="1"/>
</dbReference>
<dbReference type="SUPFAM" id="SSF50494">
    <property type="entry name" value="Trypsin-like serine proteases"/>
    <property type="match status" value="1"/>
</dbReference>
<evidence type="ECO:0000313" key="3">
    <source>
        <dbReference type="EMBL" id="QEU76944.1"/>
    </source>
</evidence>
<dbReference type="InterPro" id="IPR001314">
    <property type="entry name" value="Peptidase_S1A"/>
</dbReference>
<dbReference type="SMART" id="SM00020">
    <property type="entry name" value="Tryp_SPc"/>
    <property type="match status" value="1"/>
</dbReference>
<dbReference type="OrthoDB" id="9815928at2"/>
<keyword evidence="4" id="KW-1185">Reference proteome</keyword>